<evidence type="ECO:0000256" key="3">
    <source>
        <dbReference type="ARBA" id="ARBA00023163"/>
    </source>
</evidence>
<evidence type="ECO:0000313" key="6">
    <source>
        <dbReference type="EMBL" id="TWP48268.1"/>
    </source>
</evidence>
<proteinExistence type="predicted"/>
<dbReference type="PROSITE" id="PS50977">
    <property type="entry name" value="HTH_TETR_2"/>
    <property type="match status" value="1"/>
</dbReference>
<dbReference type="RefSeq" id="WP_146356425.1">
    <property type="nucleotide sequence ID" value="NZ_VOBR01000021.1"/>
</dbReference>
<dbReference type="OrthoDB" id="4709966at2"/>
<evidence type="ECO:0000313" key="7">
    <source>
        <dbReference type="Proteomes" id="UP000316639"/>
    </source>
</evidence>
<dbReference type="PANTHER" id="PTHR30055:SF212">
    <property type="entry name" value="TETR-FAMILY FAMILY TRANSCRIPTIONAL REGULATOR"/>
    <property type="match status" value="1"/>
</dbReference>
<evidence type="ECO:0000256" key="4">
    <source>
        <dbReference type="PROSITE-ProRule" id="PRU00335"/>
    </source>
</evidence>
<keyword evidence="3" id="KW-0804">Transcription</keyword>
<name>A0A563EM65_9PSEU</name>
<dbReference type="InterPro" id="IPR001647">
    <property type="entry name" value="HTH_TetR"/>
</dbReference>
<evidence type="ECO:0000256" key="1">
    <source>
        <dbReference type="ARBA" id="ARBA00023015"/>
    </source>
</evidence>
<dbReference type="InterPro" id="IPR025996">
    <property type="entry name" value="MT1864/Rv1816-like_C"/>
</dbReference>
<protein>
    <submittedName>
        <fullName evidence="6">TetR/AcrR family transcriptional regulator</fullName>
    </submittedName>
</protein>
<dbReference type="Pfam" id="PF00440">
    <property type="entry name" value="TetR_N"/>
    <property type="match status" value="1"/>
</dbReference>
<reference evidence="6 7" key="1">
    <citation type="submission" date="2019-07" db="EMBL/GenBank/DDBJ databases">
        <title>Lentzea xizangensis sp. nov., isolated from Qinghai-Tibetan Plateau Soils.</title>
        <authorList>
            <person name="Huang J."/>
        </authorList>
    </citation>
    <scope>NUCLEOTIDE SEQUENCE [LARGE SCALE GENOMIC DNA]</scope>
    <source>
        <strain evidence="6 7">FXJ1.1311</strain>
    </source>
</reference>
<gene>
    <name evidence="6" type="ORF">FKR81_28655</name>
</gene>
<keyword evidence="1" id="KW-0805">Transcription regulation</keyword>
<dbReference type="SUPFAM" id="SSF46689">
    <property type="entry name" value="Homeodomain-like"/>
    <property type="match status" value="1"/>
</dbReference>
<dbReference type="SUPFAM" id="SSF48498">
    <property type="entry name" value="Tetracyclin repressor-like, C-terminal domain"/>
    <property type="match status" value="1"/>
</dbReference>
<dbReference type="Gene3D" id="1.10.357.10">
    <property type="entry name" value="Tetracycline Repressor, domain 2"/>
    <property type="match status" value="1"/>
</dbReference>
<dbReference type="AlphaFoldDB" id="A0A563EM65"/>
<dbReference type="GO" id="GO:0003700">
    <property type="term" value="F:DNA-binding transcription factor activity"/>
    <property type="evidence" value="ECO:0007669"/>
    <property type="project" value="TreeGrafter"/>
</dbReference>
<accession>A0A563EM65</accession>
<feature type="domain" description="HTH tetR-type" evidence="5">
    <location>
        <begin position="9"/>
        <end position="69"/>
    </location>
</feature>
<keyword evidence="7" id="KW-1185">Reference proteome</keyword>
<dbReference type="InterPro" id="IPR036271">
    <property type="entry name" value="Tet_transcr_reg_TetR-rel_C_sf"/>
</dbReference>
<dbReference type="EMBL" id="VOBR01000021">
    <property type="protein sequence ID" value="TWP48268.1"/>
    <property type="molecule type" value="Genomic_DNA"/>
</dbReference>
<sequence length="206" mass="22387">MPRPKTHDDALRHRLLDRAGELLSTEGPNALSLRRLAADVSTSTTAVYSLFGGKPALLEALYDEAFSRFGARLSAVPPTGDPAEDLVRIGLAYRESALADPQFYAVMFSKVVEPTREMSRAAMRTFAPVIEIVRRSVEQGVLHADDPEQIALSAWGLAHGLVSLELGGNLPPGIDAAQSYEIAMRAHADGWRNPGRRPPRNLPGPR</sequence>
<dbReference type="Pfam" id="PF13305">
    <property type="entry name" value="TetR_C_33"/>
    <property type="match status" value="1"/>
</dbReference>
<dbReference type="PANTHER" id="PTHR30055">
    <property type="entry name" value="HTH-TYPE TRANSCRIPTIONAL REGULATOR RUTR"/>
    <property type="match status" value="1"/>
</dbReference>
<dbReference type="GO" id="GO:0000976">
    <property type="term" value="F:transcription cis-regulatory region binding"/>
    <property type="evidence" value="ECO:0007669"/>
    <property type="project" value="TreeGrafter"/>
</dbReference>
<dbReference type="InterPro" id="IPR050109">
    <property type="entry name" value="HTH-type_TetR-like_transc_reg"/>
</dbReference>
<dbReference type="Proteomes" id="UP000316639">
    <property type="component" value="Unassembled WGS sequence"/>
</dbReference>
<dbReference type="InterPro" id="IPR009057">
    <property type="entry name" value="Homeodomain-like_sf"/>
</dbReference>
<comment type="caution">
    <text evidence="6">The sequence shown here is derived from an EMBL/GenBank/DDBJ whole genome shotgun (WGS) entry which is preliminary data.</text>
</comment>
<organism evidence="6 7">
    <name type="scientific">Lentzea tibetensis</name>
    <dbReference type="NCBI Taxonomy" id="2591470"/>
    <lineage>
        <taxon>Bacteria</taxon>
        <taxon>Bacillati</taxon>
        <taxon>Actinomycetota</taxon>
        <taxon>Actinomycetes</taxon>
        <taxon>Pseudonocardiales</taxon>
        <taxon>Pseudonocardiaceae</taxon>
        <taxon>Lentzea</taxon>
    </lineage>
</organism>
<evidence type="ECO:0000256" key="2">
    <source>
        <dbReference type="ARBA" id="ARBA00023125"/>
    </source>
</evidence>
<keyword evidence="2 4" id="KW-0238">DNA-binding</keyword>
<feature type="DNA-binding region" description="H-T-H motif" evidence="4">
    <location>
        <begin position="32"/>
        <end position="51"/>
    </location>
</feature>
<evidence type="ECO:0000259" key="5">
    <source>
        <dbReference type="PROSITE" id="PS50977"/>
    </source>
</evidence>